<dbReference type="InterPro" id="IPR038581">
    <property type="entry name" value="ODC_AZ_sf"/>
</dbReference>
<dbReference type="InterPro" id="IPR016181">
    <property type="entry name" value="Acyl_CoA_acyltransferase"/>
</dbReference>
<dbReference type="Gene3D" id="3.40.630.60">
    <property type="match status" value="1"/>
</dbReference>
<dbReference type="EMBL" id="CADEPM010000006">
    <property type="protein sequence ID" value="CAB3407101.1"/>
    <property type="molecule type" value="Genomic_DNA"/>
</dbReference>
<dbReference type="PANTHER" id="PTHR10279">
    <property type="entry name" value="ORNITHINE DECARBOXYLASE ANTIZYME"/>
    <property type="match status" value="1"/>
</dbReference>
<dbReference type="GO" id="GO:0005634">
    <property type="term" value="C:nucleus"/>
    <property type="evidence" value="ECO:0007669"/>
    <property type="project" value="TreeGrafter"/>
</dbReference>
<sequence length="125" mass="14031">MSVALIVRTTDITSSSAEPGETIQHLHAVSPQWRCGMIDAETLAIFIPINQVVLGLSKEKFVDLLEFAEDKLEVQRVLAVFEKPDLSLTEGFPRTLRYVGFRSLAPEEHPEPLPADKCFIMCYKV</sequence>
<dbReference type="GO" id="GO:0045732">
    <property type="term" value="P:positive regulation of protein catabolic process"/>
    <property type="evidence" value="ECO:0007669"/>
    <property type="project" value="TreeGrafter"/>
</dbReference>
<comment type="caution">
    <text evidence="5">The sequence shown here is derived from an EMBL/GenBank/DDBJ whole genome shotgun (WGS) entry which is preliminary data.</text>
</comment>
<keyword evidence="4" id="KW-0688">Ribosomal frameshifting</keyword>
<evidence type="ECO:0000313" key="5">
    <source>
        <dbReference type="EMBL" id="CAB3407101.1"/>
    </source>
</evidence>
<evidence type="ECO:0000256" key="1">
    <source>
        <dbReference type="ARBA" id="ARBA00008796"/>
    </source>
</evidence>
<reference evidence="5 6" key="1">
    <citation type="submission" date="2020-04" db="EMBL/GenBank/DDBJ databases">
        <authorList>
            <person name="Laetsch R D."/>
            <person name="Stevens L."/>
            <person name="Kumar S."/>
            <person name="Blaxter L. M."/>
        </authorList>
    </citation>
    <scope>NUCLEOTIDE SEQUENCE [LARGE SCALE GENOMIC DNA]</scope>
</reference>
<comment type="similarity">
    <text evidence="1">Belongs to the ODC antizyme family.</text>
</comment>
<dbReference type="GO" id="GO:0005737">
    <property type="term" value="C:cytoplasm"/>
    <property type="evidence" value="ECO:0007669"/>
    <property type="project" value="TreeGrafter"/>
</dbReference>
<dbReference type="GO" id="GO:0075523">
    <property type="term" value="P:viral translational frameshifting"/>
    <property type="evidence" value="ECO:0007669"/>
    <property type="project" value="UniProtKB-KW"/>
</dbReference>
<dbReference type="GO" id="GO:0008073">
    <property type="term" value="F:ornithine decarboxylase inhibitor activity"/>
    <property type="evidence" value="ECO:0007669"/>
    <property type="project" value="InterPro"/>
</dbReference>
<dbReference type="OrthoDB" id="5959761at2759"/>
<accession>A0A8S1F4Q5</accession>
<name>A0A8S1F4Q5_9PELO</name>
<proteinExistence type="inferred from homology"/>
<dbReference type="AlphaFoldDB" id="A0A8S1F4Q5"/>
<evidence type="ECO:0000256" key="3">
    <source>
        <dbReference type="ARBA" id="ARBA00017712"/>
    </source>
</evidence>
<organism evidence="5 6">
    <name type="scientific">Caenorhabditis bovis</name>
    <dbReference type="NCBI Taxonomy" id="2654633"/>
    <lineage>
        <taxon>Eukaryota</taxon>
        <taxon>Metazoa</taxon>
        <taxon>Ecdysozoa</taxon>
        <taxon>Nematoda</taxon>
        <taxon>Chromadorea</taxon>
        <taxon>Rhabditida</taxon>
        <taxon>Rhabditina</taxon>
        <taxon>Rhabditomorpha</taxon>
        <taxon>Rhabditoidea</taxon>
        <taxon>Rhabditidae</taxon>
        <taxon>Peloderinae</taxon>
        <taxon>Caenorhabditis</taxon>
    </lineage>
</organism>
<dbReference type="PROSITE" id="PS01337">
    <property type="entry name" value="ODC_AZ"/>
    <property type="match status" value="1"/>
</dbReference>
<dbReference type="Proteomes" id="UP000494206">
    <property type="component" value="Unassembled WGS sequence"/>
</dbReference>
<protein>
    <recommendedName>
        <fullName evidence="3">Ornithine decarboxylase antizyme</fullName>
    </recommendedName>
</protein>
<dbReference type="InterPro" id="IPR002993">
    <property type="entry name" value="ODC_AZ"/>
</dbReference>
<comment type="subunit">
    <text evidence="2">Interacts with ODC1 and thereby sterically blocks ODC homodimerization.</text>
</comment>
<evidence type="ECO:0000256" key="2">
    <source>
        <dbReference type="ARBA" id="ARBA00011836"/>
    </source>
</evidence>
<dbReference type="SUPFAM" id="SSF55729">
    <property type="entry name" value="Acyl-CoA N-acyltransferases (Nat)"/>
    <property type="match status" value="1"/>
</dbReference>
<keyword evidence="6" id="KW-1185">Reference proteome</keyword>
<dbReference type="Pfam" id="PF02100">
    <property type="entry name" value="ODC_AZ"/>
    <property type="match status" value="1"/>
</dbReference>
<dbReference type="PANTHER" id="PTHR10279:SF10">
    <property type="entry name" value="ORNITHINE DECARBOXYLASE ANTIZYME"/>
    <property type="match status" value="1"/>
</dbReference>
<evidence type="ECO:0000313" key="6">
    <source>
        <dbReference type="Proteomes" id="UP000494206"/>
    </source>
</evidence>
<evidence type="ECO:0000256" key="4">
    <source>
        <dbReference type="ARBA" id="ARBA00022758"/>
    </source>
</evidence>
<gene>
    <name evidence="5" type="ORF">CBOVIS_LOCUS9077</name>
</gene>